<evidence type="ECO:0000313" key="2">
    <source>
        <dbReference type="EMBL" id="MBZ5751833.1"/>
    </source>
</evidence>
<dbReference type="Proteomes" id="UP001165287">
    <property type="component" value="Unassembled WGS sequence"/>
</dbReference>
<gene>
    <name evidence="2" type="ORF">K9V48_16665</name>
</gene>
<keyword evidence="3" id="KW-1185">Reference proteome</keyword>
<proteinExistence type="predicted"/>
<dbReference type="EMBL" id="JAIQUM010000040">
    <property type="protein sequence ID" value="MBZ5751833.1"/>
    <property type="molecule type" value="Genomic_DNA"/>
</dbReference>
<sequence>MKLSFNQTLRQSSLENDLQLCEKHGYDAIELRLSFIKDYLQNHSIDELATYFQRHHIKPLALNSLEFVTFCNEKDYSQIKADLAFLCEVGNKIGCDTIVVVPSFNIGDYTMEEIKKESVRVLNDLADYAEQANMRLAFEFVGHPDCSVNTFDQCEDIINEVNRESVGMVLDIFHFHSLGSNIEDLRNFDPNKIFVIHIDDADDFPRGYLKENIHRLFPGDGAINLDLILSTLKEIGYHGAVSVELFREEYYTWDPEKFIKVSREKTAEVVGKHFTVATQA</sequence>
<name>A0ABS7UV32_9BACI</name>
<evidence type="ECO:0000259" key="1">
    <source>
        <dbReference type="Pfam" id="PF01261"/>
    </source>
</evidence>
<dbReference type="PANTHER" id="PTHR12110:SF21">
    <property type="entry name" value="XYLOSE ISOMERASE-LIKE TIM BARREL DOMAIN-CONTAINING PROTEIN"/>
    <property type="match status" value="1"/>
</dbReference>
<comment type="caution">
    <text evidence="2">The sequence shown here is derived from an EMBL/GenBank/DDBJ whole genome shotgun (WGS) entry which is preliminary data.</text>
</comment>
<organism evidence="2 3">
    <name type="scientific">Metabacillus rhizolycopersici</name>
    <dbReference type="NCBI Taxonomy" id="2875709"/>
    <lineage>
        <taxon>Bacteria</taxon>
        <taxon>Bacillati</taxon>
        <taxon>Bacillota</taxon>
        <taxon>Bacilli</taxon>
        <taxon>Bacillales</taxon>
        <taxon>Bacillaceae</taxon>
        <taxon>Metabacillus</taxon>
    </lineage>
</organism>
<dbReference type="Gene3D" id="3.20.20.150">
    <property type="entry name" value="Divalent-metal-dependent TIM barrel enzymes"/>
    <property type="match status" value="1"/>
</dbReference>
<accession>A0ABS7UV32</accession>
<dbReference type="PANTHER" id="PTHR12110">
    <property type="entry name" value="HYDROXYPYRUVATE ISOMERASE"/>
    <property type="match status" value="1"/>
</dbReference>
<dbReference type="InterPro" id="IPR050312">
    <property type="entry name" value="IolE/XylAMocC-like"/>
</dbReference>
<reference evidence="2" key="1">
    <citation type="submission" date="2024-05" db="EMBL/GenBank/DDBJ databases">
        <title>Metabacillus sp. nov., isolated from the rhizosphere soil of tomato plants.</title>
        <authorList>
            <person name="Ma R."/>
        </authorList>
    </citation>
    <scope>NUCLEOTIDE SEQUENCE</scope>
    <source>
        <strain evidence="2">DBTR6</strain>
    </source>
</reference>
<keyword evidence="2" id="KW-0413">Isomerase</keyword>
<dbReference type="Pfam" id="PF01261">
    <property type="entry name" value="AP_endonuc_2"/>
    <property type="match status" value="1"/>
</dbReference>
<dbReference type="RefSeq" id="WP_224140157.1">
    <property type="nucleotide sequence ID" value="NZ_JAIQUM010000040.1"/>
</dbReference>
<dbReference type="InterPro" id="IPR013022">
    <property type="entry name" value="Xyl_isomerase-like_TIM-brl"/>
</dbReference>
<feature type="domain" description="Xylose isomerase-like TIM barrel" evidence="1">
    <location>
        <begin position="18"/>
        <end position="256"/>
    </location>
</feature>
<dbReference type="GO" id="GO:0016853">
    <property type="term" value="F:isomerase activity"/>
    <property type="evidence" value="ECO:0007669"/>
    <property type="project" value="UniProtKB-KW"/>
</dbReference>
<evidence type="ECO:0000313" key="3">
    <source>
        <dbReference type="Proteomes" id="UP001165287"/>
    </source>
</evidence>
<dbReference type="SUPFAM" id="SSF51658">
    <property type="entry name" value="Xylose isomerase-like"/>
    <property type="match status" value="1"/>
</dbReference>
<dbReference type="InterPro" id="IPR036237">
    <property type="entry name" value="Xyl_isomerase-like_sf"/>
</dbReference>
<protein>
    <submittedName>
        <fullName evidence="2">Sugar phosphate isomerase/epimerase</fullName>
    </submittedName>
</protein>